<sequence>MCPVQEKPDSKNSSQTPPRWNVDIHGRGRGMCESQPHWNGGVMLSVAAKGVIMFGGDCPRWISSLTRGLTVFAWAATKFPSALNLLGDVSSVCAQQGVPHRNVLAAGFPVRMALGDAYVVLRLLGREWGMGVTSRFESRGRRGRSKGALGRCWRRWYGFNECGW</sequence>
<proteinExistence type="predicted"/>
<organism evidence="2 3">
    <name type="scientific">Macrolepiota fuliginosa MF-IS2</name>
    <dbReference type="NCBI Taxonomy" id="1400762"/>
    <lineage>
        <taxon>Eukaryota</taxon>
        <taxon>Fungi</taxon>
        <taxon>Dikarya</taxon>
        <taxon>Basidiomycota</taxon>
        <taxon>Agaricomycotina</taxon>
        <taxon>Agaricomycetes</taxon>
        <taxon>Agaricomycetidae</taxon>
        <taxon>Agaricales</taxon>
        <taxon>Agaricineae</taxon>
        <taxon>Agaricaceae</taxon>
        <taxon>Macrolepiota</taxon>
    </lineage>
</organism>
<evidence type="ECO:0000313" key="3">
    <source>
        <dbReference type="Proteomes" id="UP000807342"/>
    </source>
</evidence>
<gene>
    <name evidence="2" type="ORF">P691DRAFT_805708</name>
</gene>
<dbReference type="Proteomes" id="UP000807342">
    <property type="component" value="Unassembled WGS sequence"/>
</dbReference>
<accession>A0A9P5X8P5</accession>
<dbReference type="EMBL" id="MU151303">
    <property type="protein sequence ID" value="KAF9445407.1"/>
    <property type="molecule type" value="Genomic_DNA"/>
</dbReference>
<feature type="compositionally biased region" description="Basic and acidic residues" evidence="1">
    <location>
        <begin position="1"/>
        <end position="10"/>
    </location>
</feature>
<feature type="region of interest" description="Disordered" evidence="1">
    <location>
        <begin position="1"/>
        <end position="20"/>
    </location>
</feature>
<evidence type="ECO:0000313" key="2">
    <source>
        <dbReference type="EMBL" id="KAF9445407.1"/>
    </source>
</evidence>
<name>A0A9P5X8P5_9AGAR</name>
<reference evidence="2" key="1">
    <citation type="submission" date="2020-11" db="EMBL/GenBank/DDBJ databases">
        <authorList>
            <consortium name="DOE Joint Genome Institute"/>
            <person name="Ahrendt S."/>
            <person name="Riley R."/>
            <person name="Andreopoulos W."/>
            <person name="Labutti K."/>
            <person name="Pangilinan J."/>
            <person name="Ruiz-Duenas F.J."/>
            <person name="Barrasa J.M."/>
            <person name="Sanchez-Garcia M."/>
            <person name="Camarero S."/>
            <person name="Miyauchi S."/>
            <person name="Serrano A."/>
            <person name="Linde D."/>
            <person name="Babiker R."/>
            <person name="Drula E."/>
            <person name="Ayuso-Fernandez I."/>
            <person name="Pacheco R."/>
            <person name="Padilla G."/>
            <person name="Ferreira P."/>
            <person name="Barriuso J."/>
            <person name="Kellner H."/>
            <person name="Castanera R."/>
            <person name="Alfaro M."/>
            <person name="Ramirez L."/>
            <person name="Pisabarro A.G."/>
            <person name="Kuo A."/>
            <person name="Tritt A."/>
            <person name="Lipzen A."/>
            <person name="He G."/>
            <person name="Yan M."/>
            <person name="Ng V."/>
            <person name="Cullen D."/>
            <person name="Martin F."/>
            <person name="Rosso M.-N."/>
            <person name="Henrissat B."/>
            <person name="Hibbett D."/>
            <person name="Martinez A.T."/>
            <person name="Grigoriev I.V."/>
        </authorList>
    </citation>
    <scope>NUCLEOTIDE SEQUENCE</scope>
    <source>
        <strain evidence="2">MF-IS2</strain>
    </source>
</reference>
<dbReference type="AlphaFoldDB" id="A0A9P5X8P5"/>
<keyword evidence="3" id="KW-1185">Reference proteome</keyword>
<protein>
    <submittedName>
        <fullName evidence="2">Uncharacterized protein</fullName>
    </submittedName>
</protein>
<evidence type="ECO:0000256" key="1">
    <source>
        <dbReference type="SAM" id="MobiDB-lite"/>
    </source>
</evidence>
<comment type="caution">
    <text evidence="2">The sequence shown here is derived from an EMBL/GenBank/DDBJ whole genome shotgun (WGS) entry which is preliminary data.</text>
</comment>